<dbReference type="InterPro" id="IPR010982">
    <property type="entry name" value="Lambda_DNA-bd_dom_sf"/>
</dbReference>
<dbReference type="SUPFAM" id="SSF47413">
    <property type="entry name" value="lambda repressor-like DNA-binding domains"/>
    <property type="match status" value="1"/>
</dbReference>
<evidence type="ECO:0000259" key="1">
    <source>
        <dbReference type="PROSITE" id="PS50943"/>
    </source>
</evidence>
<dbReference type="RefSeq" id="WP_088246732.1">
    <property type="nucleotide sequence ID" value="NZ_NHMK01000003.1"/>
</dbReference>
<dbReference type="InterPro" id="IPR001387">
    <property type="entry name" value="Cro/C1-type_HTH"/>
</dbReference>
<dbReference type="CDD" id="cd00093">
    <property type="entry name" value="HTH_XRE"/>
    <property type="match status" value="1"/>
</dbReference>
<dbReference type="EMBL" id="NHMK01000003">
    <property type="protein sequence ID" value="OWL99040.1"/>
    <property type="molecule type" value="Genomic_DNA"/>
</dbReference>
<dbReference type="Proteomes" id="UP000197208">
    <property type="component" value="Unassembled WGS sequence"/>
</dbReference>
<protein>
    <recommendedName>
        <fullName evidence="1">HTH cro/C1-type domain-containing protein</fullName>
    </recommendedName>
</protein>
<reference evidence="2 3" key="1">
    <citation type="submission" date="2017-05" db="EMBL/GenBank/DDBJ databases">
        <title>De novo genome assembly of Deniococcus indicus strain DR1.</title>
        <authorList>
            <person name="Chauhan D."/>
            <person name="Yennamalli R.M."/>
            <person name="Priyadarshini R."/>
        </authorList>
    </citation>
    <scope>NUCLEOTIDE SEQUENCE [LARGE SCALE GENOMIC DNA]</scope>
    <source>
        <strain evidence="2 3">DR1</strain>
    </source>
</reference>
<organism evidence="2 3">
    <name type="scientific">Deinococcus indicus</name>
    <dbReference type="NCBI Taxonomy" id="223556"/>
    <lineage>
        <taxon>Bacteria</taxon>
        <taxon>Thermotogati</taxon>
        <taxon>Deinococcota</taxon>
        <taxon>Deinococci</taxon>
        <taxon>Deinococcales</taxon>
        <taxon>Deinococcaceae</taxon>
        <taxon>Deinococcus</taxon>
    </lineage>
</organism>
<dbReference type="Gene3D" id="1.10.260.40">
    <property type="entry name" value="lambda repressor-like DNA-binding domains"/>
    <property type="match status" value="1"/>
</dbReference>
<evidence type="ECO:0000313" key="2">
    <source>
        <dbReference type="EMBL" id="OWL99040.1"/>
    </source>
</evidence>
<dbReference type="AlphaFoldDB" id="A0A246BTQ9"/>
<sequence length="80" mass="8846">MPTRRQINPQLLREARKKAGDGTKSAAAAAAGMTWQGYNQWEKGSGRTSFDWNSFEALCDYLGVKPEAITDEIPETQQAV</sequence>
<dbReference type="Pfam" id="PF13560">
    <property type="entry name" value="HTH_31"/>
    <property type="match status" value="1"/>
</dbReference>
<gene>
    <name evidence="2" type="ORF">CBQ26_00845</name>
</gene>
<dbReference type="GO" id="GO:0003677">
    <property type="term" value="F:DNA binding"/>
    <property type="evidence" value="ECO:0007669"/>
    <property type="project" value="InterPro"/>
</dbReference>
<evidence type="ECO:0000313" key="3">
    <source>
        <dbReference type="Proteomes" id="UP000197208"/>
    </source>
</evidence>
<dbReference type="PROSITE" id="PS50943">
    <property type="entry name" value="HTH_CROC1"/>
    <property type="match status" value="1"/>
</dbReference>
<feature type="domain" description="HTH cro/C1-type" evidence="1">
    <location>
        <begin position="12"/>
        <end position="69"/>
    </location>
</feature>
<name>A0A246BTQ9_9DEIO</name>
<accession>A0A246BTQ9</accession>
<proteinExistence type="predicted"/>
<keyword evidence="3" id="KW-1185">Reference proteome</keyword>
<comment type="caution">
    <text evidence="2">The sequence shown here is derived from an EMBL/GenBank/DDBJ whole genome shotgun (WGS) entry which is preliminary data.</text>
</comment>